<evidence type="ECO:0000313" key="3">
    <source>
        <dbReference type="Proteomes" id="UP001066276"/>
    </source>
</evidence>
<name>A0AAV7SH21_PLEWA</name>
<dbReference type="AlphaFoldDB" id="A0AAV7SH21"/>
<protein>
    <submittedName>
        <fullName evidence="2">Uncharacterized protein</fullName>
    </submittedName>
</protein>
<evidence type="ECO:0000313" key="2">
    <source>
        <dbReference type="EMBL" id="KAJ1163371.1"/>
    </source>
</evidence>
<sequence>MTRGTYSHQEPQGKRLAATHRLCMLALTLRLAHQTTCRLPAHACTCLFPPLSTPWGLCMKRIFFLLLPLCGPQTYAAPVGPPRLRSNVFTAGRLEHQPGVLTLGRMPRGALTPSTDGVLDPDLCHLQLLPSPPFWLWVVSMWDHQQHSGSVLVPYPLGLKSALLSPPREPGRDPPPFSAVPLASKPSLPPQA</sequence>
<dbReference type="EMBL" id="JANPWB010000008">
    <property type="protein sequence ID" value="KAJ1163371.1"/>
    <property type="molecule type" value="Genomic_DNA"/>
</dbReference>
<gene>
    <name evidence="2" type="ORF">NDU88_003829</name>
</gene>
<organism evidence="2 3">
    <name type="scientific">Pleurodeles waltl</name>
    <name type="common">Iberian ribbed newt</name>
    <dbReference type="NCBI Taxonomy" id="8319"/>
    <lineage>
        <taxon>Eukaryota</taxon>
        <taxon>Metazoa</taxon>
        <taxon>Chordata</taxon>
        <taxon>Craniata</taxon>
        <taxon>Vertebrata</taxon>
        <taxon>Euteleostomi</taxon>
        <taxon>Amphibia</taxon>
        <taxon>Batrachia</taxon>
        <taxon>Caudata</taxon>
        <taxon>Salamandroidea</taxon>
        <taxon>Salamandridae</taxon>
        <taxon>Pleurodelinae</taxon>
        <taxon>Pleurodeles</taxon>
    </lineage>
</organism>
<proteinExistence type="predicted"/>
<evidence type="ECO:0000256" key="1">
    <source>
        <dbReference type="SAM" id="MobiDB-lite"/>
    </source>
</evidence>
<accession>A0AAV7SH21</accession>
<keyword evidence="3" id="KW-1185">Reference proteome</keyword>
<comment type="caution">
    <text evidence="2">The sequence shown here is derived from an EMBL/GenBank/DDBJ whole genome shotgun (WGS) entry which is preliminary data.</text>
</comment>
<feature type="region of interest" description="Disordered" evidence="1">
    <location>
        <begin position="163"/>
        <end position="192"/>
    </location>
</feature>
<dbReference type="Proteomes" id="UP001066276">
    <property type="component" value="Chromosome 4_2"/>
</dbReference>
<reference evidence="2" key="1">
    <citation type="journal article" date="2022" name="bioRxiv">
        <title>Sequencing and chromosome-scale assembly of the giantPleurodeles waltlgenome.</title>
        <authorList>
            <person name="Brown T."/>
            <person name="Elewa A."/>
            <person name="Iarovenko S."/>
            <person name="Subramanian E."/>
            <person name="Araus A.J."/>
            <person name="Petzold A."/>
            <person name="Susuki M."/>
            <person name="Suzuki K.-i.T."/>
            <person name="Hayashi T."/>
            <person name="Toyoda A."/>
            <person name="Oliveira C."/>
            <person name="Osipova E."/>
            <person name="Leigh N.D."/>
            <person name="Simon A."/>
            <person name="Yun M.H."/>
        </authorList>
    </citation>
    <scope>NUCLEOTIDE SEQUENCE</scope>
    <source>
        <strain evidence="2">20211129_DDA</strain>
        <tissue evidence="2">Liver</tissue>
    </source>
</reference>